<sequence>MDIPLRDPVSPTQLQNSPIPVNDHTTRGDRLHYWLNETAMMNDARADSPVLGFDHHLQKSLPDPLASVSRLRSPSLTCPTPPTSCAVASGAPLPHRRSSSQKSLSPSVSRRPSLPRNTSLPRLSETERALSSSPARESYFRPITSSLSVCANRNAVYIDSEEVSLRLDEWVSSGNPELVHDDQEDFEGGEYYATHFETDSPLVPSMTPASVQGPPPNTPMITYHRVPCASSSQVYVGRTPPVGEPNTASPSLLPNEEDIRTTPVPHGKLPSLPPSPSSSTSNSPFLEGGATTTPRTSPRGSPISNGSIQAPRTLDSKPSPGLLLAKPSSSSTGLGYQNHLSSPTSSNLLSPPVTASRWSLTSSVAEEGGKDKSKKEKRRTRKRLASFISKISGNGTSKDITETSTANPEKPHNRERSDIDTSLHESRLPPVALKSPSKPPPLKLASPRASQSVANLRSPTRTLSSKPSLASLSIPCSPTTSSPKSMTPTTTNFSPPLSSAVSTHFPPSPIDQSFTSRLSVSTSMTTISTNTASPLMPNTPILSDVPLASPSLKNASSVPVLSPAWEGPALIRHGGGLSWGRNGGDYEGRRGSIINTYDDDDDDDLEDDAEYYTREFSNLHKDPLEEQRKARLSVIADMLDRDLATPVRQEMKIKESVLREKPTPVIKGMMKSEGLKCPSHSRTSPVSFRKLSNESRTSSSAQRRSIVGPNPISPTISTPAPVPSRNGFKVLAARIRNTNAVSTPPRPLSMVRVDKEPDSKRKSIVNLIPNSARKNPKRRLVISGVGDGQQEIKALKEWCASLGEVRSMVKTTTAESQIGQGQGSNIWIIDFKKSTVAESACQMQDKVEIKGAGTIRLSWEAPKSKIRFGMGKGSWIP</sequence>
<dbReference type="EMBL" id="JABXXO010000013">
    <property type="protein sequence ID" value="KAF7761449.1"/>
    <property type="molecule type" value="Genomic_DNA"/>
</dbReference>
<evidence type="ECO:0000256" key="1">
    <source>
        <dbReference type="SAM" id="MobiDB-lite"/>
    </source>
</evidence>
<gene>
    <name evidence="2" type="ORF">Agabi119p4_9441</name>
</gene>
<organism evidence="2 3">
    <name type="scientific">Agaricus bisporus var. burnettii</name>
    <dbReference type="NCBI Taxonomy" id="192524"/>
    <lineage>
        <taxon>Eukaryota</taxon>
        <taxon>Fungi</taxon>
        <taxon>Dikarya</taxon>
        <taxon>Basidiomycota</taxon>
        <taxon>Agaricomycotina</taxon>
        <taxon>Agaricomycetes</taxon>
        <taxon>Agaricomycetidae</taxon>
        <taxon>Agaricales</taxon>
        <taxon>Agaricineae</taxon>
        <taxon>Agaricaceae</taxon>
        <taxon>Agaricus</taxon>
    </lineage>
</organism>
<feature type="compositionally biased region" description="Low complexity" evidence="1">
    <location>
        <begin position="100"/>
        <end position="116"/>
    </location>
</feature>
<feature type="region of interest" description="Disordered" evidence="1">
    <location>
        <begin position="1"/>
        <end position="26"/>
    </location>
</feature>
<feature type="compositionally biased region" description="Polar residues" evidence="1">
    <location>
        <begin position="389"/>
        <end position="407"/>
    </location>
</feature>
<accession>A0A8H7C4K8</accession>
<evidence type="ECO:0008006" key="4">
    <source>
        <dbReference type="Google" id="ProtNLM"/>
    </source>
</evidence>
<feature type="compositionally biased region" description="Basic residues" evidence="1">
    <location>
        <begin position="375"/>
        <end position="384"/>
    </location>
</feature>
<feature type="region of interest" description="Disordered" evidence="1">
    <location>
        <begin position="671"/>
        <end position="723"/>
    </location>
</feature>
<feature type="compositionally biased region" description="Basic and acidic residues" evidence="1">
    <location>
        <begin position="409"/>
        <end position="427"/>
    </location>
</feature>
<reference evidence="2 3" key="1">
    <citation type="journal article" name="Sci. Rep.">
        <title>Telomere-to-telomere assembled and centromere annotated genomes of the two main subspecies of the button mushroom Agaricus bisporus reveal especially polymorphic chromosome ends.</title>
        <authorList>
            <person name="Sonnenberg A.S.M."/>
            <person name="Sedaghat-Telgerd N."/>
            <person name="Lavrijssen B."/>
            <person name="Ohm R.A."/>
            <person name="Hendrickx P.M."/>
            <person name="Scholtmeijer K."/>
            <person name="Baars J.J.P."/>
            <person name="van Peer A."/>
        </authorList>
    </citation>
    <scope>NUCLEOTIDE SEQUENCE [LARGE SCALE GENOMIC DNA]</scope>
    <source>
        <strain evidence="2 3">H119_p4</strain>
    </source>
</reference>
<comment type="caution">
    <text evidence="2">The sequence shown here is derived from an EMBL/GenBank/DDBJ whole genome shotgun (WGS) entry which is preliminary data.</text>
</comment>
<evidence type="ECO:0000313" key="3">
    <source>
        <dbReference type="Proteomes" id="UP000629468"/>
    </source>
</evidence>
<feature type="region of interest" description="Disordered" evidence="1">
    <location>
        <begin position="69"/>
        <end position="137"/>
    </location>
</feature>
<feature type="compositionally biased region" description="Polar residues" evidence="1">
    <location>
        <begin position="694"/>
        <end position="703"/>
    </location>
</feature>
<feature type="compositionally biased region" description="Low complexity" evidence="1">
    <location>
        <begin position="471"/>
        <end position="491"/>
    </location>
</feature>
<feature type="compositionally biased region" description="Polar residues" evidence="1">
    <location>
        <begin position="10"/>
        <end position="19"/>
    </location>
</feature>
<feature type="compositionally biased region" description="Low complexity" evidence="1">
    <location>
        <begin position="340"/>
        <end position="352"/>
    </location>
</feature>
<proteinExistence type="predicted"/>
<feature type="compositionally biased region" description="Polar residues" evidence="1">
    <location>
        <begin position="327"/>
        <end position="339"/>
    </location>
</feature>
<feature type="region of interest" description="Disordered" evidence="1">
    <location>
        <begin position="202"/>
        <end position="508"/>
    </location>
</feature>
<evidence type="ECO:0000313" key="2">
    <source>
        <dbReference type="EMBL" id="KAF7761449.1"/>
    </source>
</evidence>
<feature type="compositionally biased region" description="Polar residues" evidence="1">
    <location>
        <begin position="451"/>
        <end position="470"/>
    </location>
</feature>
<dbReference type="AlphaFoldDB" id="A0A8H7C4K8"/>
<feature type="compositionally biased region" description="Polar residues" evidence="1">
    <location>
        <begin position="492"/>
        <end position="502"/>
    </location>
</feature>
<feature type="compositionally biased region" description="Low complexity" evidence="1">
    <location>
        <begin position="277"/>
        <end position="302"/>
    </location>
</feature>
<name>A0A8H7C4K8_AGABI</name>
<dbReference type="Proteomes" id="UP000629468">
    <property type="component" value="Unassembled WGS sequence"/>
</dbReference>
<protein>
    <recommendedName>
        <fullName evidence="4">RRM domain-containing protein</fullName>
    </recommendedName>
</protein>